<dbReference type="PROSITE" id="PS00584">
    <property type="entry name" value="PFKB_KINASES_2"/>
    <property type="match status" value="1"/>
</dbReference>
<dbReference type="GO" id="GO:0005829">
    <property type="term" value="C:cytosol"/>
    <property type="evidence" value="ECO:0007669"/>
    <property type="project" value="TreeGrafter"/>
</dbReference>
<proteinExistence type="predicted"/>
<dbReference type="GO" id="GO:0016301">
    <property type="term" value="F:kinase activity"/>
    <property type="evidence" value="ECO:0007669"/>
    <property type="project" value="UniProtKB-KW"/>
</dbReference>
<evidence type="ECO:0000256" key="2">
    <source>
        <dbReference type="ARBA" id="ARBA00022777"/>
    </source>
</evidence>
<organism evidence="4 5">
    <name type="scientific">Raoultella planticola</name>
    <name type="common">Klebsiella planticola</name>
    <dbReference type="NCBI Taxonomy" id="575"/>
    <lineage>
        <taxon>Bacteria</taxon>
        <taxon>Pseudomonadati</taxon>
        <taxon>Pseudomonadota</taxon>
        <taxon>Gammaproteobacteria</taxon>
        <taxon>Enterobacterales</taxon>
        <taxon>Enterobacteriaceae</taxon>
        <taxon>Klebsiella/Raoultella group</taxon>
        <taxon>Raoultella</taxon>
    </lineage>
</organism>
<dbReference type="PANTHER" id="PTHR10584:SF166">
    <property type="entry name" value="RIBOKINASE"/>
    <property type="match status" value="1"/>
</dbReference>
<evidence type="ECO:0000256" key="1">
    <source>
        <dbReference type="ARBA" id="ARBA00022679"/>
    </source>
</evidence>
<dbReference type="PANTHER" id="PTHR10584">
    <property type="entry name" value="SUGAR KINASE"/>
    <property type="match status" value="1"/>
</dbReference>
<keyword evidence="1" id="KW-0808">Transferase</keyword>
<evidence type="ECO:0000259" key="3">
    <source>
        <dbReference type="Pfam" id="PF00294"/>
    </source>
</evidence>
<dbReference type="Pfam" id="PF00294">
    <property type="entry name" value="PfkB"/>
    <property type="match status" value="1"/>
</dbReference>
<evidence type="ECO:0000313" key="4">
    <source>
        <dbReference type="EMBL" id="RWT25340.1"/>
    </source>
</evidence>
<dbReference type="Gene3D" id="3.40.1190.20">
    <property type="match status" value="1"/>
</dbReference>
<protein>
    <submittedName>
        <fullName evidence="4">Carbohydrate kinase family protein</fullName>
    </submittedName>
</protein>
<dbReference type="RefSeq" id="WP_032695251.1">
    <property type="nucleotide sequence ID" value="NZ_JAUBKS010000001.1"/>
</dbReference>
<dbReference type="Proteomes" id="UP000288843">
    <property type="component" value="Unassembled WGS sequence"/>
</dbReference>
<dbReference type="EMBL" id="QKOX01000003">
    <property type="protein sequence ID" value="RWT25340.1"/>
    <property type="molecule type" value="Genomic_DNA"/>
</dbReference>
<dbReference type="SUPFAM" id="SSF53613">
    <property type="entry name" value="Ribokinase-like"/>
    <property type="match status" value="1"/>
</dbReference>
<keyword evidence="2 4" id="KW-0418">Kinase</keyword>
<name>A0A443VT67_RAOPL</name>
<evidence type="ECO:0000313" key="5">
    <source>
        <dbReference type="Proteomes" id="UP000288843"/>
    </source>
</evidence>
<accession>A0A443VT67</accession>
<dbReference type="AlphaFoldDB" id="A0A443VT67"/>
<feature type="domain" description="Carbohydrate kinase PfkB" evidence="3">
    <location>
        <begin position="15"/>
        <end position="298"/>
    </location>
</feature>
<reference evidence="4 5" key="1">
    <citation type="submission" date="2018-06" db="EMBL/GenBank/DDBJ databases">
        <title>Carbapenemase-producing Enterobacteriaceae present in wastewater treatment plant effluent and nearby surface waters in the US.</title>
        <authorList>
            <person name="Mathys D.A."/>
            <person name="Mollenkopf D.F."/>
            <person name="Feicht S.M."/>
            <person name="Adams R.J."/>
            <person name="Albers A.L."/>
            <person name="Stuever D.M."/>
            <person name="Daniels J.B."/>
            <person name="Wittum T.E."/>
        </authorList>
    </citation>
    <scope>NUCLEOTIDE SEQUENCE [LARGE SCALE GENOMIC DNA]</scope>
    <source>
        <strain evidence="4 5">GEO_47_Down_B</strain>
    </source>
</reference>
<sequence length="320" mass="34580">MQTLSAPVLYIAGNYNIDLIMGTLAQWPTPGTEVMLEHSALRPGGSAGNCALAAAAMQLPHCTVGCQGDDAFTAWLAAQFPGSAERWPQYPCETSLTVAVTHPDKERSFLSNYGHITRLSADDILTQLPARATPGDILLLCGTFLCTALLPDYPRLLTTLRDRGFQVAVDTGWPPHNWDSALREATHRWLGDCDWLLLNEVETLGLANQDPLPTAARALAARLSGRGGCIVKCGADGAWWWTAEQGHHAPVKPVEVIDTIGAGDSFNAGFLAGLLNGQSASQALRWGNAVAAYAIGSSPRRYPDWRTLQHHIEEVDYGQR</sequence>
<comment type="caution">
    <text evidence="4">The sequence shown here is derived from an EMBL/GenBank/DDBJ whole genome shotgun (WGS) entry which is preliminary data.</text>
</comment>
<dbReference type="InterPro" id="IPR011611">
    <property type="entry name" value="PfkB_dom"/>
</dbReference>
<gene>
    <name evidence="4" type="ORF">DN603_04390</name>
</gene>
<dbReference type="InterPro" id="IPR002173">
    <property type="entry name" value="Carboh/pur_kinase_PfkB_CS"/>
</dbReference>
<dbReference type="InterPro" id="IPR029056">
    <property type="entry name" value="Ribokinase-like"/>
</dbReference>